<proteinExistence type="inferred from homology"/>
<evidence type="ECO:0000256" key="1">
    <source>
        <dbReference type="ARBA" id="ARBA00005964"/>
    </source>
</evidence>
<dbReference type="Proteomes" id="UP000504606">
    <property type="component" value="Unplaced"/>
</dbReference>
<dbReference type="PROSITE" id="PS00122">
    <property type="entry name" value="CARBOXYLESTERASE_B_1"/>
    <property type="match status" value="1"/>
</dbReference>
<protein>
    <recommendedName>
        <fullName evidence="5">Carboxylic ester hydrolase</fullName>
        <ecNumber evidence="5">3.1.1.-</ecNumber>
    </recommendedName>
</protein>
<evidence type="ECO:0000313" key="9">
    <source>
        <dbReference type="RefSeq" id="XP_026292802.2"/>
    </source>
</evidence>
<dbReference type="Pfam" id="PF00135">
    <property type="entry name" value="COesterase"/>
    <property type="match status" value="1"/>
</dbReference>
<dbReference type="Gene3D" id="3.40.50.1820">
    <property type="entry name" value="alpha/beta hydrolase"/>
    <property type="match status" value="1"/>
</dbReference>
<accession>A0A6J1TJ75</accession>
<keyword evidence="3 5" id="KW-0378">Hydrolase</keyword>
<comment type="similarity">
    <text evidence="1 5">Belongs to the type-B carboxylesterase/lipase family.</text>
</comment>
<dbReference type="InterPro" id="IPR019826">
    <property type="entry name" value="Carboxylesterase_B_AS"/>
</dbReference>
<dbReference type="GeneID" id="113217186"/>
<keyword evidence="6" id="KW-0812">Transmembrane</keyword>
<dbReference type="OrthoDB" id="19653at2759"/>
<evidence type="ECO:0000259" key="7">
    <source>
        <dbReference type="Pfam" id="PF00135"/>
    </source>
</evidence>
<dbReference type="AlphaFoldDB" id="A0A6J1TJ75"/>
<dbReference type="InterPro" id="IPR002018">
    <property type="entry name" value="CarbesteraseB"/>
</dbReference>
<name>A0A6J1TJ75_FRAOC</name>
<organism evidence="8 9">
    <name type="scientific">Frankliniella occidentalis</name>
    <name type="common">Western flower thrips</name>
    <name type="synonym">Euthrips occidentalis</name>
    <dbReference type="NCBI Taxonomy" id="133901"/>
    <lineage>
        <taxon>Eukaryota</taxon>
        <taxon>Metazoa</taxon>
        <taxon>Ecdysozoa</taxon>
        <taxon>Arthropoda</taxon>
        <taxon>Hexapoda</taxon>
        <taxon>Insecta</taxon>
        <taxon>Pterygota</taxon>
        <taxon>Neoptera</taxon>
        <taxon>Paraneoptera</taxon>
        <taxon>Thysanoptera</taxon>
        <taxon>Terebrantia</taxon>
        <taxon>Thripoidea</taxon>
        <taxon>Thripidae</taxon>
        <taxon>Frankliniella</taxon>
    </lineage>
</organism>
<dbReference type="EC" id="3.1.1.-" evidence="5"/>
<dbReference type="InterPro" id="IPR019819">
    <property type="entry name" value="Carboxylesterase_B_CS"/>
</dbReference>
<dbReference type="SUPFAM" id="SSF53474">
    <property type="entry name" value="alpha/beta-Hydrolases"/>
    <property type="match status" value="1"/>
</dbReference>
<keyword evidence="2" id="KW-0719">Serine esterase</keyword>
<feature type="domain" description="Carboxylesterase type B" evidence="7">
    <location>
        <begin position="49"/>
        <end position="567"/>
    </location>
</feature>
<evidence type="ECO:0000256" key="4">
    <source>
        <dbReference type="ARBA" id="ARBA00023180"/>
    </source>
</evidence>
<dbReference type="RefSeq" id="XP_026292802.2">
    <property type="nucleotide sequence ID" value="XM_026437017.2"/>
</dbReference>
<dbReference type="PANTHER" id="PTHR11559">
    <property type="entry name" value="CARBOXYLESTERASE"/>
    <property type="match status" value="1"/>
</dbReference>
<dbReference type="KEGG" id="foc:113217186"/>
<gene>
    <name evidence="9" type="primary">LOC113217186</name>
</gene>
<evidence type="ECO:0000256" key="2">
    <source>
        <dbReference type="ARBA" id="ARBA00022487"/>
    </source>
</evidence>
<keyword evidence="6" id="KW-0472">Membrane</keyword>
<evidence type="ECO:0000256" key="3">
    <source>
        <dbReference type="ARBA" id="ARBA00022801"/>
    </source>
</evidence>
<reference evidence="9" key="1">
    <citation type="submission" date="2025-08" db="UniProtKB">
        <authorList>
            <consortium name="RefSeq"/>
        </authorList>
    </citation>
    <scope>IDENTIFICATION</scope>
    <source>
        <tissue evidence="9">Whole organism</tissue>
    </source>
</reference>
<dbReference type="PROSITE" id="PS00941">
    <property type="entry name" value="CARBOXYLESTERASE_B_2"/>
    <property type="match status" value="1"/>
</dbReference>
<feature type="transmembrane region" description="Helical" evidence="6">
    <location>
        <begin position="12"/>
        <end position="32"/>
    </location>
</feature>
<keyword evidence="8" id="KW-1185">Reference proteome</keyword>
<evidence type="ECO:0000256" key="5">
    <source>
        <dbReference type="RuleBase" id="RU361235"/>
    </source>
</evidence>
<dbReference type="InterPro" id="IPR029058">
    <property type="entry name" value="AB_hydrolase_fold"/>
</dbReference>
<keyword evidence="6" id="KW-1133">Transmembrane helix</keyword>
<evidence type="ECO:0000256" key="6">
    <source>
        <dbReference type="SAM" id="Phobius"/>
    </source>
</evidence>
<keyword evidence="4" id="KW-0325">Glycoprotein</keyword>
<sequence>MTPRQLKKRALMVGAVLGGVIFAAAFAAYFAFGGSSYEDSTSPRTLSPPEAKVTEGTLRGKWANIPDYSVQYAAFRGIPYAQPPVGMLRFKAPLPPAMWSGVRDATKEGSACMQVSDFAEIIGSEDCLYLNVYSRGRPNGVLLPVYVFIHGDVNRSGSGTDFGPELFMRRPIVVVTINYRLNAFGFLNLDNDVVPGNAGIKDQIAALRWIHANIDKFGGDPSAITIGGQSTGAASAHWLTLLPESRGLVKRAILESGSALHSWAYHEDNIAVALQLGSNLSKHKDVSLEEVARLVMERPAAEILSATDSIELNGIQLPFSASPERRAPQEGGQVPLITQDPEKYILTDRSPVPILLGMNSREWLFNFQYLGYARSPQLIRNKINNLVSIFPKSVMPGSDTAAYLNLTSTHSLEHALDLVHQHFFKDNGADPNKTSSVFQSFLDDVYVGTDVNRLAELRVRVGQGRTQTYVYRFGVCAKYNTSPFQNPGQVAEGASNGDELQYLWYRGNQKFEGDGLASTTLNYMVETWSFYVGSGIPQPFTKWVPNEFRSKPGDVIYMNIGENVDVKEDPIAGQNAPFWLDLCQQYRDNSST</sequence>
<dbReference type="InterPro" id="IPR050309">
    <property type="entry name" value="Type-B_Carboxylest/Lipase"/>
</dbReference>
<dbReference type="GO" id="GO:0052689">
    <property type="term" value="F:carboxylic ester hydrolase activity"/>
    <property type="evidence" value="ECO:0007669"/>
    <property type="project" value="UniProtKB-KW"/>
</dbReference>
<evidence type="ECO:0000313" key="8">
    <source>
        <dbReference type="Proteomes" id="UP000504606"/>
    </source>
</evidence>